<dbReference type="Proteomes" id="UP000388235">
    <property type="component" value="Chromosome"/>
</dbReference>
<sequence length="147" mass="15348">MHTKFAQGLSLVGALLSAPVLAGGGHHHGEGHMQVALDGAVLDVNLVLPKADFGTIDPRGRQLLAAPSGQCVARAIQMLDTDLGDGHADITLAQTYDCAAPTSLSSIELSVFAWAPSLQEIELTYLSARHQVSQTVSDEQPAVLLGD</sequence>
<reference evidence="2 3" key="1">
    <citation type="submission" date="2019-11" db="EMBL/GenBank/DDBJ databases">
        <authorList>
            <person name="Khan S.A."/>
            <person name="Jeon C.O."/>
            <person name="Chun B.H."/>
        </authorList>
    </citation>
    <scope>NUCLEOTIDE SEQUENCE [LARGE SCALE GENOMIC DNA]</scope>
    <source>
        <strain evidence="2 3">IMCC 1097</strain>
    </source>
</reference>
<keyword evidence="3" id="KW-1185">Reference proteome</keyword>
<gene>
    <name evidence="2" type="ORF">GH975_03200</name>
</gene>
<keyword evidence="1" id="KW-0732">Signal</keyword>
<dbReference type="KEGG" id="llp:GH975_03200"/>
<dbReference type="EMBL" id="CP045871">
    <property type="protein sequence ID" value="QGG79627.1"/>
    <property type="molecule type" value="Genomic_DNA"/>
</dbReference>
<proteinExistence type="predicted"/>
<evidence type="ECO:0000313" key="2">
    <source>
        <dbReference type="EMBL" id="QGG79627.1"/>
    </source>
</evidence>
<accession>A0A5Q2QCB2</accession>
<evidence type="ECO:0000313" key="3">
    <source>
        <dbReference type="Proteomes" id="UP000388235"/>
    </source>
</evidence>
<dbReference type="InterPro" id="IPR021253">
    <property type="entry name" value="ZrgA-like"/>
</dbReference>
<dbReference type="AlphaFoldDB" id="A0A5Q2QCB2"/>
<feature type="signal peptide" evidence="1">
    <location>
        <begin position="1"/>
        <end position="22"/>
    </location>
</feature>
<protein>
    <submittedName>
        <fullName evidence="2">DUF2796 domain-containing protein</fullName>
    </submittedName>
</protein>
<organism evidence="2 3">
    <name type="scientific">Litorivicinus lipolyticus</name>
    <dbReference type="NCBI Taxonomy" id="418701"/>
    <lineage>
        <taxon>Bacteria</taxon>
        <taxon>Pseudomonadati</taxon>
        <taxon>Pseudomonadota</taxon>
        <taxon>Gammaproteobacteria</taxon>
        <taxon>Oceanospirillales</taxon>
        <taxon>Litorivicinaceae</taxon>
        <taxon>Litorivicinus</taxon>
    </lineage>
</organism>
<evidence type="ECO:0000256" key="1">
    <source>
        <dbReference type="SAM" id="SignalP"/>
    </source>
</evidence>
<feature type="chain" id="PRO_5024316964" evidence="1">
    <location>
        <begin position="23"/>
        <end position="147"/>
    </location>
</feature>
<dbReference type="Pfam" id="PF10986">
    <property type="entry name" value="ZrgA"/>
    <property type="match status" value="1"/>
</dbReference>
<name>A0A5Q2QCB2_9GAMM</name>
<dbReference type="RefSeq" id="WP_153713131.1">
    <property type="nucleotide sequence ID" value="NZ_CP045871.1"/>
</dbReference>